<evidence type="ECO:0000313" key="2">
    <source>
        <dbReference type="EMBL" id="CAB4018305.1"/>
    </source>
</evidence>
<name>A0A6S7IGZ6_PARCT</name>
<dbReference type="OrthoDB" id="7923847at2759"/>
<dbReference type="Pfam" id="PF01344">
    <property type="entry name" value="Kelch_1"/>
    <property type="match status" value="1"/>
</dbReference>
<accession>A0A6S7IGZ6</accession>
<sequence length="80" mass="8951">MYDCKTGKITALPSMLEKRDTCCAVITGNTIVVMGGESYDDLRSVECFTMGDSTWKYLPSMNEERSRAVAEVLPSTRKYV</sequence>
<dbReference type="EMBL" id="CACRXK020009949">
    <property type="protein sequence ID" value="CAB4018305.1"/>
    <property type="molecule type" value="Genomic_DNA"/>
</dbReference>
<dbReference type="InterPro" id="IPR006652">
    <property type="entry name" value="Kelch_1"/>
</dbReference>
<comment type="caution">
    <text evidence="2">The sequence shown here is derived from an EMBL/GenBank/DDBJ whole genome shotgun (WGS) entry which is preliminary data.</text>
</comment>
<dbReference type="InterPro" id="IPR015915">
    <property type="entry name" value="Kelch-typ_b-propeller"/>
</dbReference>
<evidence type="ECO:0000313" key="3">
    <source>
        <dbReference type="Proteomes" id="UP001152795"/>
    </source>
</evidence>
<protein>
    <submittedName>
        <fullName evidence="2">Kelch 5</fullName>
    </submittedName>
</protein>
<reference evidence="2" key="1">
    <citation type="submission" date="2020-04" db="EMBL/GenBank/DDBJ databases">
        <authorList>
            <person name="Alioto T."/>
            <person name="Alioto T."/>
            <person name="Gomez Garrido J."/>
        </authorList>
    </citation>
    <scope>NUCLEOTIDE SEQUENCE</scope>
    <source>
        <strain evidence="2">A484AB</strain>
    </source>
</reference>
<dbReference type="Proteomes" id="UP001152795">
    <property type="component" value="Unassembled WGS sequence"/>
</dbReference>
<gene>
    <name evidence="2" type="ORF">PACLA_8A027401</name>
</gene>
<proteinExistence type="predicted"/>
<keyword evidence="3" id="KW-1185">Reference proteome</keyword>
<dbReference type="AlphaFoldDB" id="A0A6S7IGZ6"/>
<organism evidence="2 3">
    <name type="scientific">Paramuricea clavata</name>
    <name type="common">Red gorgonian</name>
    <name type="synonym">Violescent sea-whip</name>
    <dbReference type="NCBI Taxonomy" id="317549"/>
    <lineage>
        <taxon>Eukaryota</taxon>
        <taxon>Metazoa</taxon>
        <taxon>Cnidaria</taxon>
        <taxon>Anthozoa</taxon>
        <taxon>Octocorallia</taxon>
        <taxon>Malacalcyonacea</taxon>
        <taxon>Plexauridae</taxon>
        <taxon>Paramuricea</taxon>
    </lineage>
</organism>
<keyword evidence="1" id="KW-0880">Kelch repeat</keyword>
<dbReference type="SUPFAM" id="SSF117281">
    <property type="entry name" value="Kelch motif"/>
    <property type="match status" value="1"/>
</dbReference>
<dbReference type="Gene3D" id="2.120.10.80">
    <property type="entry name" value="Kelch-type beta propeller"/>
    <property type="match status" value="1"/>
</dbReference>
<evidence type="ECO:0000256" key="1">
    <source>
        <dbReference type="ARBA" id="ARBA00022441"/>
    </source>
</evidence>